<keyword evidence="1" id="KW-0238">DNA-binding</keyword>
<feature type="region of interest" description="Disordered" evidence="2">
    <location>
        <begin position="155"/>
        <end position="205"/>
    </location>
</feature>
<feature type="compositionally biased region" description="Polar residues" evidence="2">
    <location>
        <begin position="159"/>
        <end position="170"/>
    </location>
</feature>
<dbReference type="InterPro" id="IPR016032">
    <property type="entry name" value="Sig_transdc_resp-reg_C-effctor"/>
</dbReference>
<dbReference type="SUPFAM" id="SSF46894">
    <property type="entry name" value="C-terminal effector domain of the bipartite response regulators"/>
    <property type="match status" value="1"/>
</dbReference>
<dbReference type="Gene3D" id="1.10.10.10">
    <property type="entry name" value="Winged helix-like DNA-binding domain superfamily/Winged helix DNA-binding domain"/>
    <property type="match status" value="1"/>
</dbReference>
<keyword evidence="5" id="KW-1185">Reference proteome</keyword>
<dbReference type="GO" id="GO:0006355">
    <property type="term" value="P:regulation of DNA-templated transcription"/>
    <property type="evidence" value="ECO:0007669"/>
    <property type="project" value="InterPro"/>
</dbReference>
<dbReference type="PANTHER" id="PTHR35807">
    <property type="entry name" value="TRANSCRIPTIONAL REGULATOR REDD-RELATED"/>
    <property type="match status" value="1"/>
</dbReference>
<evidence type="ECO:0000256" key="1">
    <source>
        <dbReference type="ARBA" id="ARBA00023125"/>
    </source>
</evidence>
<dbReference type="AlphaFoldDB" id="A0A5S4FQB3"/>
<dbReference type="PANTHER" id="PTHR35807:SF1">
    <property type="entry name" value="TRANSCRIPTIONAL REGULATOR REDD"/>
    <property type="match status" value="1"/>
</dbReference>
<evidence type="ECO:0000256" key="2">
    <source>
        <dbReference type="SAM" id="MobiDB-lite"/>
    </source>
</evidence>
<name>A0A5S4FQB3_9ACTN</name>
<dbReference type="Proteomes" id="UP000309128">
    <property type="component" value="Unassembled WGS sequence"/>
</dbReference>
<dbReference type="SMART" id="SM00862">
    <property type="entry name" value="Trans_reg_C"/>
    <property type="match status" value="1"/>
</dbReference>
<feature type="domain" description="OmpR/PhoB-type" evidence="3">
    <location>
        <begin position="31"/>
        <end position="101"/>
    </location>
</feature>
<dbReference type="GO" id="GO:0000160">
    <property type="term" value="P:phosphorelay signal transduction system"/>
    <property type="evidence" value="ECO:0007669"/>
    <property type="project" value="InterPro"/>
</dbReference>
<accession>A0A5S4FQB3</accession>
<organism evidence="4 5">
    <name type="scientific">Nonomuraea turkmeniaca</name>
    <dbReference type="NCBI Taxonomy" id="103838"/>
    <lineage>
        <taxon>Bacteria</taxon>
        <taxon>Bacillati</taxon>
        <taxon>Actinomycetota</taxon>
        <taxon>Actinomycetes</taxon>
        <taxon>Streptosporangiales</taxon>
        <taxon>Streptosporangiaceae</taxon>
        <taxon>Nonomuraea</taxon>
    </lineage>
</organism>
<gene>
    <name evidence="4" type="ORF">ETD86_10780</name>
</gene>
<protein>
    <recommendedName>
        <fullName evidence="3">OmpR/PhoB-type domain-containing protein</fullName>
    </recommendedName>
</protein>
<sequence length="205" mass="22342">MLLNDVVARVGGSPPAFEVLGSLRVWVDGRERAVSRPAVRRLLGALLLTPGRLVDRARLIAFVWGPSGCEPAALHSAVYRLREWLRPSGVEVVRDSDCYRIEVPPEQVDASRFRAAVAGARAEPDPVRRTNLLLAALECGGVRCWPRTWNGPTPCPRSPNCSRPGSTARGTWQRPPSVAGAPPRPSTLCSVWPRRCPTTRPSTPS</sequence>
<evidence type="ECO:0000259" key="3">
    <source>
        <dbReference type="SMART" id="SM00862"/>
    </source>
</evidence>
<comment type="caution">
    <text evidence="4">The sequence shown here is derived from an EMBL/GenBank/DDBJ whole genome shotgun (WGS) entry which is preliminary data.</text>
</comment>
<proteinExistence type="predicted"/>
<evidence type="ECO:0000313" key="4">
    <source>
        <dbReference type="EMBL" id="TMR22614.1"/>
    </source>
</evidence>
<dbReference type="InterPro" id="IPR051677">
    <property type="entry name" value="AfsR-DnrI-RedD_regulator"/>
</dbReference>
<dbReference type="InterPro" id="IPR001867">
    <property type="entry name" value="OmpR/PhoB-type_DNA-bd"/>
</dbReference>
<dbReference type="EMBL" id="VCKY01000027">
    <property type="protein sequence ID" value="TMR22614.1"/>
    <property type="molecule type" value="Genomic_DNA"/>
</dbReference>
<reference evidence="4 5" key="1">
    <citation type="submission" date="2019-05" db="EMBL/GenBank/DDBJ databases">
        <title>Draft genome sequence of Nonomuraea turkmeniaca DSM 43926.</title>
        <authorList>
            <person name="Saricaoglu S."/>
            <person name="Isik K."/>
        </authorList>
    </citation>
    <scope>NUCLEOTIDE SEQUENCE [LARGE SCALE GENOMIC DNA]</scope>
    <source>
        <strain evidence="4 5">DSM 43926</strain>
    </source>
</reference>
<feature type="compositionally biased region" description="Low complexity" evidence="2">
    <location>
        <begin position="193"/>
        <end position="205"/>
    </location>
</feature>
<dbReference type="GO" id="GO:0003677">
    <property type="term" value="F:DNA binding"/>
    <property type="evidence" value="ECO:0007669"/>
    <property type="project" value="UniProtKB-KW"/>
</dbReference>
<dbReference type="InterPro" id="IPR036388">
    <property type="entry name" value="WH-like_DNA-bd_sf"/>
</dbReference>
<evidence type="ECO:0000313" key="5">
    <source>
        <dbReference type="Proteomes" id="UP000309128"/>
    </source>
</evidence>